<reference evidence="4" key="2">
    <citation type="submission" date="2023-05" db="EMBL/GenBank/DDBJ databases">
        <authorList>
            <consortium name="Lawrence Berkeley National Laboratory"/>
            <person name="Steindorff A."/>
            <person name="Hensen N."/>
            <person name="Bonometti L."/>
            <person name="Westerberg I."/>
            <person name="Brannstrom I.O."/>
            <person name="Guillou S."/>
            <person name="Cros-Aarteil S."/>
            <person name="Calhoun S."/>
            <person name="Haridas S."/>
            <person name="Kuo A."/>
            <person name="Mondo S."/>
            <person name="Pangilinan J."/>
            <person name="Riley R."/>
            <person name="Labutti K."/>
            <person name="Andreopoulos B."/>
            <person name="Lipzen A."/>
            <person name="Chen C."/>
            <person name="Yanf M."/>
            <person name="Daum C."/>
            <person name="Ng V."/>
            <person name="Clum A."/>
            <person name="Ohm R."/>
            <person name="Martin F."/>
            <person name="Silar P."/>
            <person name="Natvig D."/>
            <person name="Lalanne C."/>
            <person name="Gautier V."/>
            <person name="Ament-Velasquez S.L."/>
            <person name="Kruys A."/>
            <person name="Hutchinson M.I."/>
            <person name="Powell A.J."/>
            <person name="Barry K."/>
            <person name="Miller A.N."/>
            <person name="Grigoriev I.V."/>
            <person name="Debuchy R."/>
            <person name="Gladieux P."/>
            <person name="Thoren M.H."/>
            <person name="Johannesson H."/>
        </authorList>
    </citation>
    <scope>NUCLEOTIDE SEQUENCE</scope>
    <source>
        <strain evidence="4">CBS 990.96</strain>
    </source>
</reference>
<dbReference type="Proteomes" id="UP001301958">
    <property type="component" value="Unassembled WGS sequence"/>
</dbReference>
<dbReference type="PANTHER" id="PTHR24320:SF236">
    <property type="entry name" value="SHORT-CHAIN DEHYDROGENASE-RELATED"/>
    <property type="match status" value="1"/>
</dbReference>
<dbReference type="Pfam" id="PF00106">
    <property type="entry name" value="adh_short"/>
    <property type="match status" value="1"/>
</dbReference>
<keyword evidence="5" id="KW-1185">Reference proteome</keyword>
<gene>
    <name evidence="4" type="ORF">QBC38DRAFT_481414</name>
</gene>
<organism evidence="4 5">
    <name type="scientific">Podospora fimiseda</name>
    <dbReference type="NCBI Taxonomy" id="252190"/>
    <lineage>
        <taxon>Eukaryota</taxon>
        <taxon>Fungi</taxon>
        <taxon>Dikarya</taxon>
        <taxon>Ascomycota</taxon>
        <taxon>Pezizomycotina</taxon>
        <taxon>Sordariomycetes</taxon>
        <taxon>Sordariomycetidae</taxon>
        <taxon>Sordariales</taxon>
        <taxon>Podosporaceae</taxon>
        <taxon>Podospora</taxon>
    </lineage>
</organism>
<dbReference type="InterPro" id="IPR036291">
    <property type="entry name" value="NAD(P)-bd_dom_sf"/>
</dbReference>
<comment type="similarity">
    <text evidence="1">Belongs to the short-chain dehydrogenases/reductases (SDR) family.</text>
</comment>
<evidence type="ECO:0000256" key="3">
    <source>
        <dbReference type="ARBA" id="ARBA00023002"/>
    </source>
</evidence>
<accession>A0AAN7H244</accession>
<dbReference type="SUPFAM" id="SSF51735">
    <property type="entry name" value="NAD(P)-binding Rossmann-fold domains"/>
    <property type="match status" value="1"/>
</dbReference>
<protein>
    <recommendedName>
        <fullName evidence="6">Short-chain dehydrogenase</fullName>
    </recommendedName>
</protein>
<sequence>MKPYNRLYSFYTQFFPPKPKNDGEPDVAIDLSGKVYIVTGSSAGIGKELARMLHKRGGKVYVAARSKEKAEKAINEIVESEKGEEKKGELVFLKLDLGDLRGVKESVDEFLGKEKRLDVLFNNAGINSGLPATELSPQGVELNLATNCLGPHLFTKLLTPILAETAKTAQPDSVRVIWLSSFGKELFAVSGTGLPIDNLDYKVPKGDDERYSNSKVGCWAQAVEFGKRHKEIVSVPVNPGNLKSDLFKDRGIGIRIVARVAGYPVKFGAATQFFAGTSGEVTREKLGRTNWVIPFGRMYRIRTDLEPAVKSKEEGGTGGTGEFWEWCEEKVAPFV</sequence>
<reference evidence="4" key="1">
    <citation type="journal article" date="2023" name="Mol. Phylogenet. Evol.">
        <title>Genome-scale phylogeny and comparative genomics of the fungal order Sordariales.</title>
        <authorList>
            <person name="Hensen N."/>
            <person name="Bonometti L."/>
            <person name="Westerberg I."/>
            <person name="Brannstrom I.O."/>
            <person name="Guillou S."/>
            <person name="Cros-Aarteil S."/>
            <person name="Calhoun S."/>
            <person name="Haridas S."/>
            <person name="Kuo A."/>
            <person name="Mondo S."/>
            <person name="Pangilinan J."/>
            <person name="Riley R."/>
            <person name="LaButti K."/>
            <person name="Andreopoulos B."/>
            <person name="Lipzen A."/>
            <person name="Chen C."/>
            <person name="Yan M."/>
            <person name="Daum C."/>
            <person name="Ng V."/>
            <person name="Clum A."/>
            <person name="Steindorff A."/>
            <person name="Ohm R.A."/>
            <person name="Martin F."/>
            <person name="Silar P."/>
            <person name="Natvig D.O."/>
            <person name="Lalanne C."/>
            <person name="Gautier V."/>
            <person name="Ament-Velasquez S.L."/>
            <person name="Kruys A."/>
            <person name="Hutchinson M.I."/>
            <person name="Powell A.J."/>
            <person name="Barry K."/>
            <person name="Miller A.N."/>
            <person name="Grigoriev I.V."/>
            <person name="Debuchy R."/>
            <person name="Gladieux P."/>
            <person name="Hiltunen Thoren M."/>
            <person name="Johannesson H."/>
        </authorList>
    </citation>
    <scope>NUCLEOTIDE SEQUENCE</scope>
    <source>
        <strain evidence="4">CBS 990.96</strain>
    </source>
</reference>
<dbReference type="InterPro" id="IPR002347">
    <property type="entry name" value="SDR_fam"/>
</dbReference>
<dbReference type="EMBL" id="MU865353">
    <property type="protein sequence ID" value="KAK4226159.1"/>
    <property type="molecule type" value="Genomic_DNA"/>
</dbReference>
<evidence type="ECO:0000256" key="1">
    <source>
        <dbReference type="ARBA" id="ARBA00006484"/>
    </source>
</evidence>
<evidence type="ECO:0000313" key="5">
    <source>
        <dbReference type="Proteomes" id="UP001301958"/>
    </source>
</evidence>
<name>A0AAN7H244_9PEZI</name>
<dbReference type="PRINTS" id="PR00081">
    <property type="entry name" value="GDHRDH"/>
</dbReference>
<dbReference type="GO" id="GO:0016491">
    <property type="term" value="F:oxidoreductase activity"/>
    <property type="evidence" value="ECO:0007669"/>
    <property type="project" value="UniProtKB-KW"/>
</dbReference>
<comment type="caution">
    <text evidence="4">The sequence shown here is derived from an EMBL/GenBank/DDBJ whole genome shotgun (WGS) entry which is preliminary data.</text>
</comment>
<evidence type="ECO:0000313" key="4">
    <source>
        <dbReference type="EMBL" id="KAK4226159.1"/>
    </source>
</evidence>
<keyword evidence="3" id="KW-0560">Oxidoreductase</keyword>
<proteinExistence type="inferred from homology"/>
<dbReference type="PANTHER" id="PTHR24320">
    <property type="entry name" value="RETINOL DEHYDROGENASE"/>
    <property type="match status" value="1"/>
</dbReference>
<evidence type="ECO:0008006" key="6">
    <source>
        <dbReference type="Google" id="ProtNLM"/>
    </source>
</evidence>
<evidence type="ECO:0000256" key="2">
    <source>
        <dbReference type="ARBA" id="ARBA00022857"/>
    </source>
</evidence>
<dbReference type="Gene3D" id="3.40.50.720">
    <property type="entry name" value="NAD(P)-binding Rossmann-like Domain"/>
    <property type="match status" value="1"/>
</dbReference>
<keyword evidence="2" id="KW-0521">NADP</keyword>
<dbReference type="AlphaFoldDB" id="A0AAN7H244"/>